<sequence>MRLIAGGEKKKIRKAIAIIETLVHVDLSCIEGRIFNFSNLLFPVLTNRSKVHNGACSVHLRPRLVNYINLFMKICESSKRIVELSICCVLGGNKTSSYR</sequence>
<dbReference type="AlphaFoldDB" id="A0AAD6W4G0"/>
<evidence type="ECO:0000313" key="2">
    <source>
        <dbReference type="Proteomes" id="UP001164929"/>
    </source>
</evidence>
<keyword evidence="2" id="KW-1185">Reference proteome</keyword>
<reference evidence="1" key="1">
    <citation type="journal article" date="2023" name="Mol. Ecol. Resour.">
        <title>Chromosome-level genome assembly of a triploid poplar Populus alba 'Berolinensis'.</title>
        <authorList>
            <person name="Chen S."/>
            <person name="Yu Y."/>
            <person name="Wang X."/>
            <person name="Wang S."/>
            <person name="Zhang T."/>
            <person name="Zhou Y."/>
            <person name="He R."/>
            <person name="Meng N."/>
            <person name="Wang Y."/>
            <person name="Liu W."/>
            <person name="Liu Z."/>
            <person name="Liu J."/>
            <person name="Guo Q."/>
            <person name="Huang H."/>
            <person name="Sederoff R.R."/>
            <person name="Wang G."/>
            <person name="Qu G."/>
            <person name="Chen S."/>
        </authorList>
    </citation>
    <scope>NUCLEOTIDE SEQUENCE</scope>
    <source>
        <strain evidence="1">SC-2020</strain>
    </source>
</reference>
<proteinExistence type="predicted"/>
<gene>
    <name evidence="1" type="ORF">NC653_014862</name>
</gene>
<dbReference type="Proteomes" id="UP001164929">
    <property type="component" value="Chromosome 5"/>
</dbReference>
<evidence type="ECO:0000313" key="1">
    <source>
        <dbReference type="EMBL" id="KAJ6998835.1"/>
    </source>
</evidence>
<dbReference type="EMBL" id="JAQIZT010000005">
    <property type="protein sequence ID" value="KAJ6998835.1"/>
    <property type="molecule type" value="Genomic_DNA"/>
</dbReference>
<name>A0AAD6W4G0_9ROSI</name>
<comment type="caution">
    <text evidence="1">The sequence shown here is derived from an EMBL/GenBank/DDBJ whole genome shotgun (WGS) entry which is preliminary data.</text>
</comment>
<protein>
    <submittedName>
        <fullName evidence="1">Uncharacterized protein</fullName>
    </submittedName>
</protein>
<accession>A0AAD6W4G0</accession>
<organism evidence="1 2">
    <name type="scientific">Populus alba x Populus x berolinensis</name>
    <dbReference type="NCBI Taxonomy" id="444605"/>
    <lineage>
        <taxon>Eukaryota</taxon>
        <taxon>Viridiplantae</taxon>
        <taxon>Streptophyta</taxon>
        <taxon>Embryophyta</taxon>
        <taxon>Tracheophyta</taxon>
        <taxon>Spermatophyta</taxon>
        <taxon>Magnoliopsida</taxon>
        <taxon>eudicotyledons</taxon>
        <taxon>Gunneridae</taxon>
        <taxon>Pentapetalae</taxon>
        <taxon>rosids</taxon>
        <taxon>fabids</taxon>
        <taxon>Malpighiales</taxon>
        <taxon>Salicaceae</taxon>
        <taxon>Saliceae</taxon>
        <taxon>Populus</taxon>
    </lineage>
</organism>